<dbReference type="Gene3D" id="2.60.40.10">
    <property type="entry name" value="Immunoglobulins"/>
    <property type="match status" value="3"/>
</dbReference>
<evidence type="ECO:0000313" key="3">
    <source>
        <dbReference type="EMBL" id="AFE05069.1"/>
    </source>
</evidence>
<keyword evidence="1" id="KW-0732">Signal</keyword>
<feature type="domain" description="PKD/Chitinase" evidence="2">
    <location>
        <begin position="137"/>
        <end position="221"/>
    </location>
</feature>
<name>H8MF83_CORCM</name>
<dbReference type="RefSeq" id="WP_014396003.1">
    <property type="nucleotide sequence ID" value="NC_017030.1"/>
</dbReference>
<dbReference type="EMBL" id="CP003389">
    <property type="protein sequence ID" value="AFE05069.1"/>
    <property type="molecule type" value="Genomic_DNA"/>
</dbReference>
<proteinExistence type="predicted"/>
<dbReference type="InterPro" id="IPR022409">
    <property type="entry name" value="PKD/Chitinase_dom"/>
</dbReference>
<dbReference type="STRING" id="1144275.COCOR_03187"/>
<dbReference type="AlphaFoldDB" id="H8MF83"/>
<dbReference type="InterPro" id="IPR035986">
    <property type="entry name" value="PKD_dom_sf"/>
</dbReference>
<dbReference type="SUPFAM" id="SSF49299">
    <property type="entry name" value="PKD domain"/>
    <property type="match status" value="1"/>
</dbReference>
<reference evidence="4" key="2">
    <citation type="submission" date="2012-03" db="EMBL/GenBank/DDBJ databases">
        <title>Genome sequence of the fruiting myxobacterium Corallococcus coralloides DSM 2259.</title>
        <authorList>
            <person name="Huntley S."/>
            <person name="Zhang Y."/>
            <person name="Treuner-Lange A."/>
            <person name="Sensen C.W."/>
            <person name="Sogaard-Andersen L."/>
        </authorList>
    </citation>
    <scope>NUCLEOTIDE SEQUENCE [LARGE SCALE GENOMIC DNA]</scope>
    <source>
        <strain evidence="4">ATCC 25202 / DSM 2259 / NBRC 100086 / M2</strain>
    </source>
</reference>
<dbReference type="Pfam" id="PF17963">
    <property type="entry name" value="Big_9"/>
    <property type="match status" value="2"/>
</dbReference>
<reference evidence="3 4" key="1">
    <citation type="journal article" date="2012" name="J. Bacteriol.">
        <title>Complete Genome Sequence of the Fruiting Myxobacterium Corallococcus coralloides DSM 2259.</title>
        <authorList>
            <person name="Huntley S."/>
            <person name="Zhang Y."/>
            <person name="Treuner-Lange A."/>
            <person name="Kneip S."/>
            <person name="Sensen C.W."/>
            <person name="Sogaard-Andersen L."/>
        </authorList>
    </citation>
    <scope>NUCLEOTIDE SEQUENCE [LARGE SCALE GENOMIC DNA]</scope>
    <source>
        <strain evidence="4">ATCC 25202 / DSM 2259 / NBRC 100086 / M2</strain>
    </source>
</reference>
<accession>H8MF83</accession>
<feature type="chain" id="PRO_5003615935" description="PKD/Chitinase domain-containing protein" evidence="1">
    <location>
        <begin position="23"/>
        <end position="648"/>
    </location>
</feature>
<feature type="domain" description="PKD/Chitinase" evidence="2">
    <location>
        <begin position="239"/>
        <end position="329"/>
    </location>
</feature>
<dbReference type="InterPro" id="IPR011460">
    <property type="entry name" value="Lcl_C"/>
</dbReference>
<organism evidence="3 4">
    <name type="scientific">Corallococcus coralloides (strain ATCC 25202 / DSM 2259 / NBRC 100086 / M2)</name>
    <name type="common">Myxococcus coralloides</name>
    <dbReference type="NCBI Taxonomy" id="1144275"/>
    <lineage>
        <taxon>Bacteria</taxon>
        <taxon>Pseudomonadati</taxon>
        <taxon>Myxococcota</taxon>
        <taxon>Myxococcia</taxon>
        <taxon>Myxococcales</taxon>
        <taxon>Cystobacterineae</taxon>
        <taxon>Myxococcaceae</taxon>
        <taxon>Corallococcus</taxon>
    </lineage>
</organism>
<evidence type="ECO:0000256" key="1">
    <source>
        <dbReference type="SAM" id="SignalP"/>
    </source>
</evidence>
<dbReference type="OrthoDB" id="9793251at2"/>
<dbReference type="Pfam" id="PF07603">
    <property type="entry name" value="Lcl_C"/>
    <property type="match status" value="1"/>
</dbReference>
<sequence length="648" mass="67174">MPLHRPLSALAGLLLLTLMACSTQPVGSVQLAGSVQQALSLGDVSRVQVTVSSPDMSSRVVELVKASGSWGGLVGNIPAGPGRFVLAEAFDTSGTLRFQGQASGVSITANQTTAVFLSLQELPAPAPYDNEAPVIDSLTASSNALQPGASLSLSATVHDPNPGDTLTLAWTASGGTFSDFTAATSSWTAPASPGVQTLTLTVTDSQGAAVSVSLSVNVVPDLVTGDATLDISFNRWPVVARVSASLNRLDAGQSTAVSALASDADADALSYQWTASCPGTWADATSSTASFIPSSRPAGACNNCRLTVTVQDGRGGQTTGSLNLCVTDTAPVRFAPTFTNFYQSATSTSPEQTVSFDVTALDPQASPLTFAWTASTGSLATAQDTANTSQVVWTAPAFTAAGILPTITVVVTNAHGLSASKSFTVSGLPAAIDPASTLTSGGLTWVRPGAATVTWMDGMTYCSNTAIAGQTGWRMPTVEELTDLWVDKGTSQLAAAGWPLDWLWAMTPISNGHRVTNMATGGSSYSLDSDKQFLTCVRGTGEYPATFSHAGRTWMRPDAALRTYANAETYCSSRTTANHTGWRLPTSSELEALHVEKGGRFLANAGWTLEWIWSSTPYASGVIVVRGGGTWSLGDRSTSAFNVTCVYP</sequence>
<protein>
    <recommendedName>
        <fullName evidence="2">PKD/Chitinase domain-containing protein</fullName>
    </recommendedName>
</protein>
<dbReference type="KEGG" id="ccx:COCOR_03187"/>
<dbReference type="eggNOG" id="COG3055">
    <property type="taxonomic scope" value="Bacteria"/>
</dbReference>
<keyword evidence="4" id="KW-1185">Reference proteome</keyword>
<dbReference type="SMART" id="SM00089">
    <property type="entry name" value="PKD"/>
    <property type="match status" value="3"/>
</dbReference>
<dbReference type="PROSITE" id="PS51257">
    <property type="entry name" value="PROKAR_LIPOPROTEIN"/>
    <property type="match status" value="1"/>
</dbReference>
<evidence type="ECO:0000313" key="4">
    <source>
        <dbReference type="Proteomes" id="UP000007587"/>
    </source>
</evidence>
<evidence type="ECO:0000259" key="2">
    <source>
        <dbReference type="SMART" id="SM00089"/>
    </source>
</evidence>
<feature type="domain" description="PKD/Chitinase" evidence="2">
    <location>
        <begin position="340"/>
        <end position="430"/>
    </location>
</feature>
<feature type="signal peptide" evidence="1">
    <location>
        <begin position="1"/>
        <end position="22"/>
    </location>
</feature>
<dbReference type="InParanoid" id="H8MF83"/>
<dbReference type="InterPro" id="IPR013783">
    <property type="entry name" value="Ig-like_fold"/>
</dbReference>
<dbReference type="HOGENOM" id="CLU_422567_0_0_7"/>
<dbReference type="Proteomes" id="UP000007587">
    <property type="component" value="Chromosome"/>
</dbReference>
<gene>
    <name evidence="3" type="ordered locus">COCOR_03187</name>
</gene>